<dbReference type="Gene3D" id="1.10.10.60">
    <property type="entry name" value="Homeodomain-like"/>
    <property type="match status" value="1"/>
</dbReference>
<dbReference type="PANTHER" id="PTHR30055">
    <property type="entry name" value="HTH-TYPE TRANSCRIPTIONAL REGULATOR RUTR"/>
    <property type="match status" value="1"/>
</dbReference>
<organism evidence="7 8">
    <name type="scientific">Streptomyces akebiae</name>
    <dbReference type="NCBI Taxonomy" id="2865673"/>
    <lineage>
        <taxon>Bacteria</taxon>
        <taxon>Bacillati</taxon>
        <taxon>Actinomycetota</taxon>
        <taxon>Actinomycetes</taxon>
        <taxon>Kitasatosporales</taxon>
        <taxon>Streptomycetaceae</taxon>
        <taxon>Streptomyces</taxon>
    </lineage>
</organism>
<dbReference type="PANTHER" id="PTHR30055:SF151">
    <property type="entry name" value="TRANSCRIPTIONAL REGULATORY PROTEIN"/>
    <property type="match status" value="1"/>
</dbReference>
<dbReference type="Pfam" id="PF02909">
    <property type="entry name" value="TetR_C_1"/>
    <property type="match status" value="1"/>
</dbReference>
<evidence type="ECO:0000256" key="1">
    <source>
        <dbReference type="ARBA" id="ARBA00023015"/>
    </source>
</evidence>
<name>A0ABX8XUN8_9ACTN</name>
<dbReference type="SUPFAM" id="SSF48498">
    <property type="entry name" value="Tetracyclin repressor-like, C-terminal domain"/>
    <property type="match status" value="1"/>
</dbReference>
<evidence type="ECO:0000259" key="6">
    <source>
        <dbReference type="PROSITE" id="PS50977"/>
    </source>
</evidence>
<keyword evidence="1" id="KW-0805">Transcription regulation</keyword>
<feature type="region of interest" description="Disordered" evidence="5">
    <location>
        <begin position="268"/>
        <end position="323"/>
    </location>
</feature>
<dbReference type="Proteomes" id="UP000827138">
    <property type="component" value="Chromosome"/>
</dbReference>
<dbReference type="PROSITE" id="PS50977">
    <property type="entry name" value="HTH_TETR_2"/>
    <property type="match status" value="1"/>
</dbReference>
<feature type="domain" description="HTH tetR-type" evidence="6">
    <location>
        <begin position="49"/>
        <end position="109"/>
    </location>
</feature>
<gene>
    <name evidence="7" type="ORF">K1J60_24535</name>
</gene>
<keyword evidence="3" id="KW-0804">Transcription</keyword>
<feature type="DNA-binding region" description="H-T-H motif" evidence="4">
    <location>
        <begin position="72"/>
        <end position="91"/>
    </location>
</feature>
<evidence type="ECO:0000313" key="7">
    <source>
        <dbReference type="EMBL" id="QYX79264.1"/>
    </source>
</evidence>
<dbReference type="Pfam" id="PF00440">
    <property type="entry name" value="TetR_N"/>
    <property type="match status" value="1"/>
</dbReference>
<evidence type="ECO:0000256" key="3">
    <source>
        <dbReference type="ARBA" id="ARBA00023163"/>
    </source>
</evidence>
<dbReference type="Gene3D" id="1.10.357.10">
    <property type="entry name" value="Tetracycline Repressor, domain 2"/>
    <property type="match status" value="1"/>
</dbReference>
<feature type="compositionally biased region" description="Low complexity" evidence="5">
    <location>
        <begin position="7"/>
        <end position="26"/>
    </location>
</feature>
<protein>
    <submittedName>
        <fullName evidence="7">TetR/AcrR family transcriptional regulator</fullName>
    </submittedName>
</protein>
<keyword evidence="2 4" id="KW-0238">DNA-binding</keyword>
<feature type="region of interest" description="Disordered" evidence="5">
    <location>
        <begin position="1"/>
        <end position="28"/>
    </location>
</feature>
<evidence type="ECO:0000256" key="4">
    <source>
        <dbReference type="PROSITE-ProRule" id="PRU00335"/>
    </source>
</evidence>
<keyword evidence="8" id="KW-1185">Reference proteome</keyword>
<dbReference type="SUPFAM" id="SSF46689">
    <property type="entry name" value="Homeodomain-like"/>
    <property type="match status" value="1"/>
</dbReference>
<reference evidence="7 8" key="1">
    <citation type="submission" date="2021-08" db="EMBL/GenBank/DDBJ databases">
        <authorList>
            <person name="Ping M."/>
        </authorList>
    </citation>
    <scope>NUCLEOTIDE SEQUENCE [LARGE SCALE GENOMIC DNA]</scope>
    <source>
        <strain evidence="7 8">MG28</strain>
    </source>
</reference>
<evidence type="ECO:0000256" key="2">
    <source>
        <dbReference type="ARBA" id="ARBA00023125"/>
    </source>
</evidence>
<dbReference type="InterPro" id="IPR036271">
    <property type="entry name" value="Tet_transcr_reg_TetR-rel_C_sf"/>
</dbReference>
<dbReference type="RefSeq" id="WP_220648063.1">
    <property type="nucleotide sequence ID" value="NZ_CP080647.1"/>
</dbReference>
<dbReference type="EMBL" id="CP080647">
    <property type="protein sequence ID" value="QYX79264.1"/>
    <property type="molecule type" value="Genomic_DNA"/>
</dbReference>
<dbReference type="InterPro" id="IPR050109">
    <property type="entry name" value="HTH-type_TetR-like_transc_reg"/>
</dbReference>
<dbReference type="InterPro" id="IPR001647">
    <property type="entry name" value="HTH_TetR"/>
</dbReference>
<dbReference type="InterPro" id="IPR004111">
    <property type="entry name" value="Repressor_TetR_C"/>
</dbReference>
<feature type="compositionally biased region" description="Basic and acidic residues" evidence="5">
    <location>
        <begin position="281"/>
        <end position="307"/>
    </location>
</feature>
<proteinExistence type="predicted"/>
<sequence>MTRGKSRTAAGTAGSTAGGTETSGSGDIVRTQQLLWDTGPRPSRGPKPGLTLDRIVEAAVQVADAEGLHALSMRRVATELGTGTMSLYRYLPGKAELLDLMLDRVQRPSENPADLGDGGWRSALEAMGRATLALYRRHPWLLQVNQSRPVLGPSALDGMEKVLSRIKSMGLTDPELISAVVAVDGYVVGAARTQLYAQEAEHRTGLTDAEFWQAQAPVLEELMLSGRYPVLAGLSEDAFGTDFDHFEFGLQRILDGLEVFVTRRREGGEAGGEEIGVAETGGEKVGVEEAGDEEARAAEVVGEKVGGEEIGVEEAGSREPGDG</sequence>
<accession>A0ABX8XUN8</accession>
<evidence type="ECO:0000256" key="5">
    <source>
        <dbReference type="SAM" id="MobiDB-lite"/>
    </source>
</evidence>
<evidence type="ECO:0000313" key="8">
    <source>
        <dbReference type="Proteomes" id="UP000827138"/>
    </source>
</evidence>
<dbReference type="InterPro" id="IPR009057">
    <property type="entry name" value="Homeodomain-like_sf"/>
</dbReference>